<dbReference type="EMBL" id="ANIX01004464">
    <property type="protein sequence ID" value="ETP00335.1"/>
    <property type="molecule type" value="Genomic_DNA"/>
</dbReference>
<keyword evidence="1" id="KW-0732">Signal</keyword>
<feature type="signal peptide" evidence="1">
    <location>
        <begin position="1"/>
        <end position="34"/>
    </location>
</feature>
<evidence type="ECO:0008006" key="4">
    <source>
        <dbReference type="Google" id="ProtNLM"/>
    </source>
</evidence>
<comment type="caution">
    <text evidence="2">The sequence shown here is derived from an EMBL/GenBank/DDBJ whole genome shotgun (WGS) entry which is preliminary data.</text>
</comment>
<reference evidence="2 3" key="1">
    <citation type="submission" date="2013-11" db="EMBL/GenBank/DDBJ databases">
        <title>The Genome Sequence of Phytophthora parasitica CJ01A1.</title>
        <authorList>
            <consortium name="The Broad Institute Genomics Platform"/>
            <person name="Russ C."/>
            <person name="Tyler B."/>
            <person name="Panabieres F."/>
            <person name="Shan W."/>
            <person name="Tripathy S."/>
            <person name="Grunwald N."/>
            <person name="Machado M."/>
            <person name="Johnson C.S."/>
            <person name="Walker B."/>
            <person name="Young S.K."/>
            <person name="Zeng Q."/>
            <person name="Gargeya S."/>
            <person name="Fitzgerald M."/>
            <person name="Haas B."/>
            <person name="Abouelleil A."/>
            <person name="Allen A.W."/>
            <person name="Alvarado L."/>
            <person name="Arachchi H.M."/>
            <person name="Berlin A.M."/>
            <person name="Chapman S.B."/>
            <person name="Gainer-Dewar J."/>
            <person name="Goldberg J."/>
            <person name="Griggs A."/>
            <person name="Gujja S."/>
            <person name="Hansen M."/>
            <person name="Howarth C."/>
            <person name="Imamovic A."/>
            <person name="Ireland A."/>
            <person name="Larimer J."/>
            <person name="McCowan C."/>
            <person name="Murphy C."/>
            <person name="Pearson M."/>
            <person name="Poon T.W."/>
            <person name="Priest M."/>
            <person name="Roberts A."/>
            <person name="Saif S."/>
            <person name="Shea T."/>
            <person name="Sisk P."/>
            <person name="Sykes S."/>
            <person name="Wortman J."/>
            <person name="Nusbaum C."/>
            <person name="Birren B."/>
        </authorList>
    </citation>
    <scope>NUCLEOTIDE SEQUENCE [LARGE SCALE GENOMIC DNA]</scope>
    <source>
        <strain evidence="2 3">CJ01A1</strain>
    </source>
</reference>
<feature type="non-terminal residue" evidence="2">
    <location>
        <position position="1"/>
    </location>
</feature>
<evidence type="ECO:0000256" key="1">
    <source>
        <dbReference type="SAM" id="SignalP"/>
    </source>
</evidence>
<sequence length="655" mass="70576">RQAHTTRSARSGMAWLKVLFASLALIANAPGSTSVIVTKNGTPRPIMATPTVARSGSASASFASGSGSIEDIIAVLSASASGSSSGSGSISFAAVFDAFSTSGSGSKSSSKSLGSTSVASVEDSKVTVTSSSSTNYSALITYGSGASYKLATPLTAKSSVVQTYRNWVGPPALQGDAACWREAHIMDKCPSNYDRHEATNTCWAECPIEFPVRCGIECVRQNDDCGREIFYKVSSLVNVGLNGIMDNWFGKFSLMAKKVRTTVYCSCMILSLIRAMLRYIRSVKSADPQASQDKILTALYQSNAVVVELPITIKYCMGDKPTKSWWLADRVIASTQYILSQVLANDDKLITSWDRFKAFLKGANFTAPPEQITKGEIGYLTDALKSKSTCGHDLQALVDRTWATIEELREQNPGITEDQLRIAVQDTDLVKTDIAMVTSNCMELLVEQSNEVTAYTTRDKIRKTFGVIINDLITKGKSNNGTSYKANEYTYNALNQGLNFWVVTGFDMTGISSMISDYFMAICGPTQFIGEVDDGTHPHTLGLKTVQKAFQNSTMSWTKKGDGEVIINFTSYDTKNVTANIMSGGDKVDEVDVAAGGKATWKSTVKELGGKTLYLDRWRPGFLGLPGTGGGSLMLWVPHAAEGGHLDLNVILNAS</sequence>
<name>W2VQ08_PHYNI</name>
<feature type="chain" id="PRO_5004827929" description="Jacalin-type lectin domain-containing protein" evidence="1">
    <location>
        <begin position="35"/>
        <end position="655"/>
    </location>
</feature>
<protein>
    <recommendedName>
        <fullName evidence="4">Jacalin-type lectin domain-containing protein</fullName>
    </recommendedName>
</protein>
<proteinExistence type="predicted"/>
<dbReference type="AlphaFoldDB" id="W2VQ08"/>
<organism evidence="2 3">
    <name type="scientific">Phytophthora nicotianae CJ01A1</name>
    <dbReference type="NCBI Taxonomy" id="1317063"/>
    <lineage>
        <taxon>Eukaryota</taxon>
        <taxon>Sar</taxon>
        <taxon>Stramenopiles</taxon>
        <taxon>Oomycota</taxon>
        <taxon>Peronosporomycetes</taxon>
        <taxon>Peronosporales</taxon>
        <taxon>Peronosporaceae</taxon>
        <taxon>Phytophthora</taxon>
    </lineage>
</organism>
<accession>W2VQ08</accession>
<dbReference type="OrthoDB" id="93526at2759"/>
<evidence type="ECO:0000313" key="2">
    <source>
        <dbReference type="EMBL" id="ETP00335.1"/>
    </source>
</evidence>
<evidence type="ECO:0000313" key="3">
    <source>
        <dbReference type="Proteomes" id="UP000018958"/>
    </source>
</evidence>
<gene>
    <name evidence="2" type="ORF">F441_22245</name>
</gene>
<dbReference type="Proteomes" id="UP000018958">
    <property type="component" value="Unassembled WGS sequence"/>
</dbReference>